<dbReference type="RefSeq" id="WP_214622015.1">
    <property type="nucleotide sequence ID" value="NZ_JAHGAW010000003.1"/>
</dbReference>
<evidence type="ECO:0000313" key="2">
    <source>
        <dbReference type="Proteomes" id="UP001138757"/>
    </source>
</evidence>
<keyword evidence="2" id="KW-1185">Reference proteome</keyword>
<name>A0A9X1IQ32_9SPHN</name>
<dbReference type="Proteomes" id="UP001138757">
    <property type="component" value="Unassembled WGS sequence"/>
</dbReference>
<dbReference type="EMBL" id="JAHGAW010000003">
    <property type="protein sequence ID" value="MBT2186255.1"/>
    <property type="molecule type" value="Genomic_DNA"/>
</dbReference>
<organism evidence="1 2">
    <name type="scientific">Sphingobium nicotianae</name>
    <dbReference type="NCBI Taxonomy" id="2782607"/>
    <lineage>
        <taxon>Bacteria</taxon>
        <taxon>Pseudomonadati</taxon>
        <taxon>Pseudomonadota</taxon>
        <taxon>Alphaproteobacteria</taxon>
        <taxon>Sphingomonadales</taxon>
        <taxon>Sphingomonadaceae</taxon>
        <taxon>Sphingobium</taxon>
    </lineage>
</organism>
<sequence length="132" mass="15043">MNDYEIAIDSDRHFLRMTMRGYWDTAIFEAFAREFRRALHILNQTGGARRALVDGREFAVQSSEIAEMFGKLIADCYGQMAPRTATLVSATLNKLQSDRAGVQNARYFNDPAEAEAWLFEEDEPPLFTRAAK</sequence>
<comment type="caution">
    <text evidence="1">The sequence shown here is derived from an EMBL/GenBank/DDBJ whole genome shotgun (WGS) entry which is preliminary data.</text>
</comment>
<reference evidence="1" key="1">
    <citation type="submission" date="2021-05" db="EMBL/GenBank/DDBJ databases">
        <title>Genome of Sphingobium sp. strain.</title>
        <authorList>
            <person name="Fan R."/>
        </authorList>
    </citation>
    <scope>NUCLEOTIDE SEQUENCE</scope>
    <source>
        <strain evidence="1">H33</strain>
    </source>
</reference>
<evidence type="ECO:0008006" key="3">
    <source>
        <dbReference type="Google" id="ProtNLM"/>
    </source>
</evidence>
<gene>
    <name evidence="1" type="ORF">KK488_04775</name>
</gene>
<accession>A0A9X1IQ32</accession>
<proteinExistence type="predicted"/>
<dbReference type="AlphaFoldDB" id="A0A9X1IQ32"/>
<protein>
    <recommendedName>
        <fullName evidence="3">STAS/SEC14 domain-containing protein</fullName>
    </recommendedName>
</protein>
<evidence type="ECO:0000313" key="1">
    <source>
        <dbReference type="EMBL" id="MBT2186255.1"/>
    </source>
</evidence>